<protein>
    <recommendedName>
        <fullName evidence="1">ORC1/DEAH AAA+ ATPase domain-containing protein</fullName>
    </recommendedName>
</protein>
<dbReference type="Pfam" id="PF13401">
    <property type="entry name" value="AAA_22"/>
    <property type="match status" value="1"/>
</dbReference>
<evidence type="ECO:0000259" key="1">
    <source>
        <dbReference type="Pfam" id="PF13401"/>
    </source>
</evidence>
<keyword evidence="3" id="KW-1185">Reference proteome</keyword>
<sequence>MSDSVNEPPEDAGPLPSNVESLYFFEGISWTPQIEDAAQAAALWINCDQCGAAFWGLPRVGKSEFAKYFEKVALEMFGGTVVVVRLQFGGEQFKKPEQLLKRALTNLGVRSTARERESLRIRLMDEIWLKCTPQTRRVVVIGDELQNVAPDLYGEFALMEAAISEKKYIPCLICIGQPELQSTIANVDKNLHIMGRQFQELREFRGLSFDQIAEFLQALDGADHHFTWKHFPKRAQGGWSIVRLVPAIEQAIRSVHDVDKMNMELFFPMAYLRQTLNYLFFFLIDPDNDQKEVTHHTVLDAFDRNGFKKVMLSYCKGKAPAVDHQEATQ</sequence>
<gene>
    <name evidence="2" type="ORF">EXJ73_03700</name>
</gene>
<organism evidence="2 3">
    <name type="scientific">Pelomonas aquatica</name>
    <dbReference type="NCBI Taxonomy" id="431058"/>
    <lineage>
        <taxon>Bacteria</taxon>
        <taxon>Pseudomonadati</taxon>
        <taxon>Pseudomonadota</taxon>
        <taxon>Betaproteobacteria</taxon>
        <taxon>Burkholderiales</taxon>
        <taxon>Sphaerotilaceae</taxon>
        <taxon>Roseateles</taxon>
    </lineage>
</organism>
<evidence type="ECO:0000313" key="3">
    <source>
        <dbReference type="Proteomes" id="UP001152766"/>
    </source>
</evidence>
<accession>A0A9X4LEK2</accession>
<comment type="caution">
    <text evidence="2">The sequence shown here is derived from an EMBL/GenBank/DDBJ whole genome shotgun (WGS) entry which is preliminary data.</text>
</comment>
<dbReference type="EMBL" id="SGUG01000004">
    <property type="protein sequence ID" value="MDG0861576.1"/>
    <property type="molecule type" value="Genomic_DNA"/>
</dbReference>
<name>A0A9X4LEK2_9BURK</name>
<feature type="domain" description="ORC1/DEAH AAA+ ATPase" evidence="1">
    <location>
        <begin position="54"/>
        <end position="182"/>
    </location>
</feature>
<proteinExistence type="predicted"/>
<dbReference type="RefSeq" id="WP_268149263.1">
    <property type="nucleotide sequence ID" value="NZ_JAPPUW010000006.1"/>
</dbReference>
<reference evidence="2" key="1">
    <citation type="submission" date="2019-02" db="EMBL/GenBank/DDBJ databases">
        <title>Draft genome of the type strain Pelomonas aquatica CCUG 52575T.</title>
        <authorList>
            <person name="Gomila M."/>
            <person name="Lalucat J."/>
        </authorList>
    </citation>
    <scope>NUCLEOTIDE SEQUENCE</scope>
    <source>
        <strain evidence="2">CCUG 52575</strain>
    </source>
</reference>
<dbReference type="InterPro" id="IPR049945">
    <property type="entry name" value="AAA_22"/>
</dbReference>
<dbReference type="SUPFAM" id="SSF52540">
    <property type="entry name" value="P-loop containing nucleoside triphosphate hydrolases"/>
    <property type="match status" value="1"/>
</dbReference>
<evidence type="ECO:0000313" key="2">
    <source>
        <dbReference type="EMBL" id="MDG0861576.1"/>
    </source>
</evidence>
<dbReference type="GO" id="GO:0016887">
    <property type="term" value="F:ATP hydrolysis activity"/>
    <property type="evidence" value="ECO:0007669"/>
    <property type="project" value="InterPro"/>
</dbReference>
<dbReference type="AlphaFoldDB" id="A0A9X4LEK2"/>
<dbReference type="Proteomes" id="UP001152766">
    <property type="component" value="Unassembled WGS sequence"/>
</dbReference>
<dbReference type="InterPro" id="IPR027417">
    <property type="entry name" value="P-loop_NTPase"/>
</dbReference>